<comment type="caution">
    <text evidence="12">The sequence shown here is derived from an EMBL/GenBank/DDBJ whole genome shotgun (WGS) entry which is preliminary data.</text>
</comment>
<comment type="similarity">
    <text evidence="2">Belongs to the glycosyl hydrolase 20 family.</text>
</comment>
<feature type="domain" description="Glycoside hydrolase family 20 catalytic" evidence="10">
    <location>
        <begin position="771"/>
        <end position="875"/>
    </location>
</feature>
<dbReference type="InterPro" id="IPR015883">
    <property type="entry name" value="Glyco_hydro_20_cat"/>
</dbReference>
<keyword evidence="6" id="KW-0326">Glycosidase</keyword>
<evidence type="ECO:0000256" key="7">
    <source>
        <dbReference type="PIRSR" id="PIRSR625705-1"/>
    </source>
</evidence>
<dbReference type="SUPFAM" id="SSF55545">
    <property type="entry name" value="beta-N-acetylhexosaminidase-like domain"/>
    <property type="match status" value="1"/>
</dbReference>
<feature type="compositionally biased region" description="Acidic residues" evidence="8">
    <location>
        <begin position="543"/>
        <end position="589"/>
    </location>
</feature>
<feature type="compositionally biased region" description="Acidic residues" evidence="8">
    <location>
        <begin position="436"/>
        <end position="454"/>
    </location>
</feature>
<evidence type="ECO:0000313" key="13">
    <source>
        <dbReference type="Proteomes" id="UP001152320"/>
    </source>
</evidence>
<sequence length="915" mass="104314">MQIFSSFVLLAVTIVSCYAYGLPVTQQSKGSPWPLPMKISTTHDTVVLAGAEEFSFKVGGAACDILDEAFVRYRNIIFYGPPETSSTHKQRIPQKKIRASGTLVSVTVNIQTCEDVPSLESDESYSLTVGDSTATISANSIWGGLSGLETFSQLAYFSEQGVLVMNKTSIDDAPRFAHRGLLVDTSRHFIKVPVLLKNLDAMAFNKLNVFHWHIVDSQAFPYESKAFPSLSEQGAYSPSHVYTQEDVAAVIEYARLRGIRVMPEFDTPGHTFNSWVSIKDLLTPCYSGGKPDGTFGPINPTLNSTYNFLKPFFQEVTSVFPDHYVHLGGDEVNFKCWQSNPQITDFMKAQGFGTNYSKLEEYYEQKLLGIMSDLKAGYAVWQEVIDNNVKEYGDGEQEYGEDEHEYGDDEQEYGDDEHEYGDGEHEYGDGEHEYGDGEQEYGEDEHEYGEDEHECGDGEHEYGDGEHEYGDDEHEYVQGDDEHEYDDGEHECGDDEHEYGDGEHEYGEDEQEYVQGDDEHEYDDGEHEYGDDEHEYGDGEHEYGEDEQEYVQGDDEHEYDDGEHECGDDEHEYGDGEQEYGEDEHEYGDDEHEYGDGEHEYDDGEHEYGDNEHEYGDDEHEYDDGEHEYGDGEHEYGDEEHEYGDDEHEYDDGEHEYGDGEHEYGDDEHEYGDDEHEYGDDGHDERSLLLALLLFNNVNSQVRSDTVVEVWKDPYQDEMAKVTAKGYTTILSTPWYLNYLKSPYNNDWVDYYSVEPLSFNGHDLRYISHHAQVKNDTVVEVWLPKWQAELAKVTAMGYRALLASTFYLSQVATPQKQDWKSYYGVDPQGFNGTDAQKKLVIGGEVCMWGEYVDGTNLISRLWPRASSVAERLWSPAAVNSVDDAKPRIAEHRCRMLRRGLQVEPITGPGFCREEV</sequence>
<feature type="region of interest" description="Disordered" evidence="8">
    <location>
        <begin position="393"/>
        <end position="589"/>
    </location>
</feature>
<accession>A0A9Q1BLF1</accession>
<feature type="domain" description="Beta-hexosaminidase eukaryotic type N-terminal" evidence="11">
    <location>
        <begin position="32"/>
        <end position="154"/>
    </location>
</feature>
<dbReference type="PANTHER" id="PTHR22600:SF21">
    <property type="entry name" value="BETA-HEXOSAMINIDASE A"/>
    <property type="match status" value="1"/>
</dbReference>
<keyword evidence="5" id="KW-0325">Glycoprotein</keyword>
<evidence type="ECO:0000256" key="2">
    <source>
        <dbReference type="ARBA" id="ARBA00006285"/>
    </source>
</evidence>
<feature type="compositionally biased region" description="Acidic residues" evidence="8">
    <location>
        <begin position="469"/>
        <end position="498"/>
    </location>
</feature>
<dbReference type="GO" id="GO:0004563">
    <property type="term" value="F:beta-N-acetylhexosaminidase activity"/>
    <property type="evidence" value="ECO:0007669"/>
    <property type="project" value="UniProtKB-EC"/>
</dbReference>
<dbReference type="OrthoDB" id="428480at2759"/>
<evidence type="ECO:0000256" key="9">
    <source>
        <dbReference type="SAM" id="SignalP"/>
    </source>
</evidence>
<evidence type="ECO:0000259" key="10">
    <source>
        <dbReference type="Pfam" id="PF00728"/>
    </source>
</evidence>
<feature type="domain" description="Glycoside hydrolase family 20 catalytic" evidence="10">
    <location>
        <begin position="176"/>
        <end position="389"/>
    </location>
</feature>
<feature type="chain" id="PRO_5040359095" description="beta-N-acetylhexosaminidase" evidence="9">
    <location>
        <begin position="20"/>
        <end position="915"/>
    </location>
</feature>
<protein>
    <recommendedName>
        <fullName evidence="3">beta-N-acetylhexosaminidase</fullName>
        <ecNumber evidence="3">3.2.1.52</ecNumber>
    </recommendedName>
</protein>
<feature type="compositionally biased region" description="Basic and acidic residues" evidence="8">
    <location>
        <begin position="420"/>
        <end position="435"/>
    </location>
</feature>
<dbReference type="Pfam" id="PF00728">
    <property type="entry name" value="Glyco_hydro_20"/>
    <property type="match status" value="2"/>
</dbReference>
<dbReference type="PRINTS" id="PR00738">
    <property type="entry name" value="GLHYDRLASE20"/>
</dbReference>
<dbReference type="GO" id="GO:0005975">
    <property type="term" value="P:carbohydrate metabolic process"/>
    <property type="evidence" value="ECO:0007669"/>
    <property type="project" value="InterPro"/>
</dbReference>
<dbReference type="InterPro" id="IPR029019">
    <property type="entry name" value="HEX_eukaryotic_N"/>
</dbReference>
<dbReference type="EMBL" id="JAIZAY010000014">
    <property type="protein sequence ID" value="KAJ8028863.1"/>
    <property type="molecule type" value="Genomic_DNA"/>
</dbReference>
<name>A0A9Q1BLF1_HOLLE</name>
<reference evidence="12" key="1">
    <citation type="submission" date="2021-10" db="EMBL/GenBank/DDBJ databases">
        <title>Tropical sea cucumber genome reveals ecological adaptation and Cuvierian tubules defense mechanism.</title>
        <authorList>
            <person name="Chen T."/>
        </authorList>
    </citation>
    <scope>NUCLEOTIDE SEQUENCE</scope>
    <source>
        <strain evidence="12">Nanhai2018</strain>
        <tissue evidence="12">Muscle</tissue>
    </source>
</reference>
<dbReference type="GO" id="GO:0030203">
    <property type="term" value="P:glycosaminoglycan metabolic process"/>
    <property type="evidence" value="ECO:0007669"/>
    <property type="project" value="TreeGrafter"/>
</dbReference>
<evidence type="ECO:0000256" key="3">
    <source>
        <dbReference type="ARBA" id="ARBA00012663"/>
    </source>
</evidence>
<feature type="compositionally biased region" description="Acidic residues" evidence="8">
    <location>
        <begin position="394"/>
        <end position="419"/>
    </location>
</feature>
<keyword evidence="4" id="KW-0378">Hydrolase</keyword>
<dbReference type="GO" id="GO:0005764">
    <property type="term" value="C:lysosome"/>
    <property type="evidence" value="ECO:0007669"/>
    <property type="project" value="TreeGrafter"/>
</dbReference>
<dbReference type="Gene3D" id="3.30.379.10">
    <property type="entry name" value="Chitobiase/beta-hexosaminidase domain 2-like"/>
    <property type="match status" value="1"/>
</dbReference>
<evidence type="ECO:0000313" key="12">
    <source>
        <dbReference type="EMBL" id="KAJ8028863.1"/>
    </source>
</evidence>
<dbReference type="GO" id="GO:0006689">
    <property type="term" value="P:ganglioside catabolic process"/>
    <property type="evidence" value="ECO:0007669"/>
    <property type="project" value="TreeGrafter"/>
</dbReference>
<feature type="compositionally biased region" description="Acidic residues" evidence="8">
    <location>
        <begin position="506"/>
        <end position="535"/>
    </location>
</feature>
<evidence type="ECO:0000259" key="11">
    <source>
        <dbReference type="Pfam" id="PF14845"/>
    </source>
</evidence>
<keyword evidence="13" id="KW-1185">Reference proteome</keyword>
<keyword evidence="9" id="KW-0732">Signal</keyword>
<dbReference type="AlphaFoldDB" id="A0A9Q1BLF1"/>
<evidence type="ECO:0000256" key="1">
    <source>
        <dbReference type="ARBA" id="ARBA00001231"/>
    </source>
</evidence>
<dbReference type="InterPro" id="IPR017853">
    <property type="entry name" value="GH"/>
</dbReference>
<dbReference type="Gene3D" id="3.20.20.80">
    <property type="entry name" value="Glycosidases"/>
    <property type="match status" value="3"/>
</dbReference>
<evidence type="ECO:0000256" key="5">
    <source>
        <dbReference type="ARBA" id="ARBA00023180"/>
    </source>
</evidence>
<dbReference type="Proteomes" id="UP001152320">
    <property type="component" value="Chromosome 14"/>
</dbReference>
<dbReference type="InterPro" id="IPR029018">
    <property type="entry name" value="Hex-like_dom2"/>
</dbReference>
<dbReference type="GO" id="GO:0016020">
    <property type="term" value="C:membrane"/>
    <property type="evidence" value="ECO:0007669"/>
    <property type="project" value="TreeGrafter"/>
</dbReference>
<organism evidence="12 13">
    <name type="scientific">Holothuria leucospilota</name>
    <name type="common">Black long sea cucumber</name>
    <name type="synonym">Mertensiothuria leucospilota</name>
    <dbReference type="NCBI Taxonomy" id="206669"/>
    <lineage>
        <taxon>Eukaryota</taxon>
        <taxon>Metazoa</taxon>
        <taxon>Echinodermata</taxon>
        <taxon>Eleutherozoa</taxon>
        <taxon>Echinozoa</taxon>
        <taxon>Holothuroidea</taxon>
        <taxon>Aspidochirotacea</taxon>
        <taxon>Aspidochirotida</taxon>
        <taxon>Holothuriidae</taxon>
        <taxon>Holothuria</taxon>
    </lineage>
</organism>
<dbReference type="PANTHER" id="PTHR22600">
    <property type="entry name" value="BETA-HEXOSAMINIDASE"/>
    <property type="match status" value="1"/>
</dbReference>
<gene>
    <name evidence="12" type="ORF">HOLleu_28109</name>
</gene>
<feature type="active site" description="Proton donor" evidence="7">
    <location>
        <position position="331"/>
    </location>
</feature>
<dbReference type="InterPro" id="IPR025705">
    <property type="entry name" value="Beta_hexosaminidase_sua/sub"/>
</dbReference>
<feature type="signal peptide" evidence="9">
    <location>
        <begin position="1"/>
        <end position="19"/>
    </location>
</feature>
<dbReference type="EC" id="3.2.1.52" evidence="3"/>
<dbReference type="SUPFAM" id="SSF51445">
    <property type="entry name" value="(Trans)glycosidases"/>
    <property type="match status" value="3"/>
</dbReference>
<feature type="compositionally biased region" description="Basic and acidic residues" evidence="8">
    <location>
        <begin position="455"/>
        <end position="468"/>
    </location>
</feature>
<evidence type="ECO:0000256" key="6">
    <source>
        <dbReference type="ARBA" id="ARBA00023295"/>
    </source>
</evidence>
<proteinExistence type="inferred from homology"/>
<dbReference type="Pfam" id="PF14845">
    <property type="entry name" value="Glycohydro_20b2"/>
    <property type="match status" value="1"/>
</dbReference>
<evidence type="ECO:0000256" key="4">
    <source>
        <dbReference type="ARBA" id="ARBA00022801"/>
    </source>
</evidence>
<comment type="catalytic activity">
    <reaction evidence="1">
        <text>Hydrolysis of terminal non-reducing N-acetyl-D-hexosamine residues in N-acetyl-beta-D-hexosaminides.</text>
        <dbReference type="EC" id="3.2.1.52"/>
    </reaction>
</comment>
<evidence type="ECO:0000256" key="8">
    <source>
        <dbReference type="SAM" id="MobiDB-lite"/>
    </source>
</evidence>